<keyword evidence="1" id="KW-0472">Membrane</keyword>
<dbReference type="AlphaFoldDB" id="A0A069RI26"/>
<keyword evidence="3" id="KW-1185">Reference proteome</keyword>
<feature type="transmembrane region" description="Helical" evidence="1">
    <location>
        <begin position="43"/>
        <end position="63"/>
    </location>
</feature>
<name>A0A069RI26_PEPLI</name>
<feature type="transmembrane region" description="Helical" evidence="1">
    <location>
        <begin position="12"/>
        <end position="31"/>
    </location>
</feature>
<reference evidence="2 3" key="1">
    <citation type="submission" date="2014-03" db="EMBL/GenBank/DDBJ databases">
        <title>Genome sequence of Clostridium litorale W6, DSM 5388.</title>
        <authorList>
            <person name="Poehlein A."/>
            <person name="Jagirdar A."/>
            <person name="Khonsari B."/>
            <person name="Chibani C.M."/>
            <person name="Gutierrez Gutierrez D.A."/>
            <person name="Davydova E."/>
            <person name="Alghaithi H.S."/>
            <person name="Nair K.P."/>
            <person name="Dhamotharan K."/>
            <person name="Chandran L."/>
            <person name="G W."/>
            <person name="Daniel R."/>
        </authorList>
    </citation>
    <scope>NUCLEOTIDE SEQUENCE [LARGE SCALE GENOMIC DNA]</scope>
    <source>
        <strain evidence="2 3">W6</strain>
    </source>
</reference>
<sequence>MKPLDQSTIRKMSVLDVQVLKMAAFVAGLIAAKVWPPILSLKLYWYVIIFILSLAYLFYVIFLKKHKTDF</sequence>
<comment type="caution">
    <text evidence="2">The sequence shown here is derived from an EMBL/GenBank/DDBJ whole genome shotgun (WGS) entry which is preliminary data.</text>
</comment>
<keyword evidence="1" id="KW-1133">Transmembrane helix</keyword>
<evidence type="ECO:0000256" key="1">
    <source>
        <dbReference type="SAM" id="Phobius"/>
    </source>
</evidence>
<dbReference type="EMBL" id="JJMM01000002">
    <property type="protein sequence ID" value="KDR96631.1"/>
    <property type="molecule type" value="Genomic_DNA"/>
</dbReference>
<keyword evidence="1" id="KW-0812">Transmembrane</keyword>
<gene>
    <name evidence="2" type="ORF">CLIT_2c02370</name>
</gene>
<organism evidence="2 3">
    <name type="scientific">Peptoclostridium litorale DSM 5388</name>
    <dbReference type="NCBI Taxonomy" id="1121324"/>
    <lineage>
        <taxon>Bacteria</taxon>
        <taxon>Bacillati</taxon>
        <taxon>Bacillota</taxon>
        <taxon>Clostridia</taxon>
        <taxon>Peptostreptococcales</taxon>
        <taxon>Peptoclostridiaceae</taxon>
        <taxon>Peptoclostridium</taxon>
    </lineage>
</organism>
<accession>A0A069RI26</accession>
<evidence type="ECO:0000313" key="3">
    <source>
        <dbReference type="Proteomes" id="UP000027946"/>
    </source>
</evidence>
<evidence type="ECO:0000313" key="2">
    <source>
        <dbReference type="EMBL" id="KDR96631.1"/>
    </source>
</evidence>
<protein>
    <submittedName>
        <fullName evidence="2">Uncharacterized protein</fullName>
    </submittedName>
</protein>
<dbReference type="Proteomes" id="UP000027946">
    <property type="component" value="Unassembled WGS sequence"/>
</dbReference>
<proteinExistence type="predicted"/>